<keyword evidence="2" id="KW-0413">Isomerase</keyword>
<sequence length="106" mass="11928">MNKGSVEDRLAIRELCEEFAAGAMRIDADAWGETWAEEGVWGLPSMETPVAGKQNVVEAFREKLAYVEFMSMISFPAELNIEGDKATGKCYCRELIYPMAGGRLWW</sequence>
<dbReference type="AlphaFoldDB" id="A0A7W4W4X6"/>
<accession>A0A7W4W4X6</accession>
<feature type="domain" description="SnoaL-like" evidence="1">
    <location>
        <begin position="5"/>
        <end position="102"/>
    </location>
</feature>
<comment type="caution">
    <text evidence="2">The sequence shown here is derived from an EMBL/GenBank/DDBJ whole genome shotgun (WGS) entry which is preliminary data.</text>
</comment>
<dbReference type="InterPro" id="IPR032710">
    <property type="entry name" value="NTF2-like_dom_sf"/>
</dbReference>
<dbReference type="Pfam" id="PF13577">
    <property type="entry name" value="SnoaL_4"/>
    <property type="match status" value="1"/>
</dbReference>
<dbReference type="EMBL" id="JACHWY010000001">
    <property type="protein sequence ID" value="MBB3047218.1"/>
    <property type="molecule type" value="Genomic_DNA"/>
</dbReference>
<dbReference type="Proteomes" id="UP000537130">
    <property type="component" value="Unassembled WGS sequence"/>
</dbReference>
<name>A0A7W4W4X6_9GAMM</name>
<dbReference type="GO" id="GO:0016853">
    <property type="term" value="F:isomerase activity"/>
    <property type="evidence" value="ECO:0007669"/>
    <property type="project" value="UniProtKB-KW"/>
</dbReference>
<dbReference type="InterPro" id="IPR037401">
    <property type="entry name" value="SnoaL-like"/>
</dbReference>
<reference evidence="2 3" key="1">
    <citation type="submission" date="2020-08" db="EMBL/GenBank/DDBJ databases">
        <title>Genomic Encyclopedia of Type Strains, Phase III (KMG-III): the genomes of soil and plant-associated and newly described type strains.</title>
        <authorList>
            <person name="Whitman W."/>
        </authorList>
    </citation>
    <scope>NUCLEOTIDE SEQUENCE [LARGE SCALE GENOMIC DNA]</scope>
    <source>
        <strain evidence="2 3">CECT 8654</strain>
    </source>
</reference>
<organism evidence="2 3">
    <name type="scientific">Litorivivens lipolytica</name>
    <dbReference type="NCBI Taxonomy" id="1524264"/>
    <lineage>
        <taxon>Bacteria</taxon>
        <taxon>Pseudomonadati</taxon>
        <taxon>Pseudomonadota</taxon>
        <taxon>Gammaproteobacteria</taxon>
        <taxon>Litorivivens</taxon>
    </lineage>
</organism>
<keyword evidence="3" id="KW-1185">Reference proteome</keyword>
<dbReference type="SUPFAM" id="SSF54427">
    <property type="entry name" value="NTF2-like"/>
    <property type="match status" value="1"/>
</dbReference>
<evidence type="ECO:0000313" key="3">
    <source>
        <dbReference type="Proteomes" id="UP000537130"/>
    </source>
</evidence>
<protein>
    <submittedName>
        <fullName evidence="2">Ketosteroid isomerase-like protein</fullName>
    </submittedName>
</protein>
<proteinExistence type="predicted"/>
<dbReference type="Gene3D" id="3.10.450.50">
    <property type="match status" value="1"/>
</dbReference>
<evidence type="ECO:0000259" key="1">
    <source>
        <dbReference type="Pfam" id="PF13577"/>
    </source>
</evidence>
<evidence type="ECO:0000313" key="2">
    <source>
        <dbReference type="EMBL" id="MBB3047218.1"/>
    </source>
</evidence>
<gene>
    <name evidence="2" type="ORF">FHR99_001454</name>
</gene>
<dbReference type="RefSeq" id="WP_183409854.1">
    <property type="nucleotide sequence ID" value="NZ_JACHWY010000001.1"/>
</dbReference>